<dbReference type="Proteomes" id="UP001420932">
    <property type="component" value="Unassembled WGS sequence"/>
</dbReference>
<feature type="compositionally biased region" description="Basic residues" evidence="7">
    <location>
        <begin position="1"/>
        <end position="11"/>
    </location>
</feature>
<sequence>MTGAKRRPKREKGKETVTEAKKEKRSGDRSEERKAKREKSEATFPLQIFHHFIHHFSCATILVVPYGKSIPANTVSNAQSKRPQRYPIAPSKKSNFFSLTPGLGGRRGGYSGGDELGGGYGGFGAGDLGAYRVILSPTLASNDHHINIESLYSCLASNGVQNFTTTPNDNHCLFNHVIQNPIFTRPVFNKPATIVLPQSKEQLATTISCCTHGSWTIRLRSGGHSYEGLSQTAQTPFVIIDLMNLNRVEIDLESETAWVESGATLGEIYYAISQASDELGFSAGYCPTVGSGGHISGGGFGMMSRKYGLASDNVVDALLIDSTGRILDRGLMGEDVFWAIRGGGGGTFGAIYAWKLRLLKVPKRVTIFTFFKPNLDISLAAELVNKWQSAILRIEQVYPELEIPANGYHEVSWIESFTRLAGLDSVTQMKDRFLKYDDRGFKAKIDLLKSPFPLKVITGVLERLLKEPRGFLVFNGFNGMMGKISRAASPFPHRKGTLMMVEYIVAWNMDEDLESHKFLSWLNELYEYVGQFIVDGNPRVSYVNHVDFDLGEIDWRNESSASNAIEISRKWGEKYFLSNYDRLVRAKTDIDPNNVFQHPQSIPPLPGLIKNNKDEL</sequence>
<feature type="region of interest" description="Disordered" evidence="7">
    <location>
        <begin position="1"/>
        <end position="40"/>
    </location>
</feature>
<dbReference type="PANTHER" id="PTHR32448">
    <property type="entry name" value="OS08G0158400 PROTEIN"/>
    <property type="match status" value="1"/>
</dbReference>
<evidence type="ECO:0000256" key="2">
    <source>
        <dbReference type="ARBA" id="ARBA00005466"/>
    </source>
</evidence>
<feature type="domain" description="FAD-binding PCMH-type" evidence="8">
    <location>
        <begin position="187"/>
        <end position="361"/>
    </location>
</feature>
<feature type="compositionally biased region" description="Polar residues" evidence="7">
    <location>
        <begin position="72"/>
        <end position="81"/>
    </location>
</feature>
<keyword evidence="5" id="KW-0274">FAD</keyword>
<proteinExistence type="inferred from homology"/>
<gene>
    <name evidence="9" type="ORF">Syun_030788</name>
</gene>
<dbReference type="Pfam" id="PF08031">
    <property type="entry name" value="BBE"/>
    <property type="match status" value="1"/>
</dbReference>
<feature type="region of interest" description="Disordered" evidence="7">
    <location>
        <begin position="595"/>
        <end position="616"/>
    </location>
</feature>
<feature type="region of interest" description="Disordered" evidence="7">
    <location>
        <begin position="72"/>
        <end position="91"/>
    </location>
</feature>
<keyword evidence="10" id="KW-1185">Reference proteome</keyword>
<evidence type="ECO:0000313" key="10">
    <source>
        <dbReference type="Proteomes" id="UP001420932"/>
    </source>
</evidence>
<evidence type="ECO:0000259" key="8">
    <source>
        <dbReference type="PROSITE" id="PS51387"/>
    </source>
</evidence>
<evidence type="ECO:0000256" key="3">
    <source>
        <dbReference type="ARBA" id="ARBA00022630"/>
    </source>
</evidence>
<evidence type="ECO:0000256" key="1">
    <source>
        <dbReference type="ARBA" id="ARBA00001974"/>
    </source>
</evidence>
<dbReference type="Pfam" id="PF01565">
    <property type="entry name" value="FAD_binding_4"/>
    <property type="match status" value="1"/>
</dbReference>
<dbReference type="InterPro" id="IPR006094">
    <property type="entry name" value="Oxid_FAD_bind_N"/>
</dbReference>
<reference evidence="9 10" key="1">
    <citation type="submission" date="2024-01" db="EMBL/GenBank/DDBJ databases">
        <title>Genome assemblies of Stephania.</title>
        <authorList>
            <person name="Yang L."/>
        </authorList>
    </citation>
    <scope>NUCLEOTIDE SEQUENCE [LARGE SCALE GENOMIC DNA]</scope>
    <source>
        <strain evidence="9">YNDBR</strain>
        <tissue evidence="9">Leaf</tissue>
    </source>
</reference>
<protein>
    <recommendedName>
        <fullName evidence="8">FAD-binding PCMH-type domain-containing protein</fullName>
    </recommendedName>
</protein>
<dbReference type="PROSITE" id="PS51387">
    <property type="entry name" value="FAD_PCMH"/>
    <property type="match status" value="1"/>
</dbReference>
<dbReference type="GO" id="GO:0071949">
    <property type="term" value="F:FAD binding"/>
    <property type="evidence" value="ECO:0007669"/>
    <property type="project" value="InterPro"/>
</dbReference>
<evidence type="ECO:0000256" key="6">
    <source>
        <dbReference type="ARBA" id="ARBA00023180"/>
    </source>
</evidence>
<dbReference type="InterPro" id="IPR016169">
    <property type="entry name" value="FAD-bd_PCMH_sub2"/>
</dbReference>
<feature type="compositionally biased region" description="Basic and acidic residues" evidence="7">
    <location>
        <begin position="12"/>
        <end position="40"/>
    </location>
</feature>
<evidence type="ECO:0000256" key="7">
    <source>
        <dbReference type="SAM" id="MobiDB-lite"/>
    </source>
</evidence>
<comment type="caution">
    <text evidence="9">The sequence shown here is derived from an EMBL/GenBank/DDBJ whole genome shotgun (WGS) entry which is preliminary data.</text>
</comment>
<name>A0AAP0HC89_9MAGN</name>
<dbReference type="SUPFAM" id="SSF56176">
    <property type="entry name" value="FAD-binding/transporter-associated domain-like"/>
    <property type="match status" value="1"/>
</dbReference>
<keyword evidence="4" id="KW-0732">Signal</keyword>
<keyword evidence="6" id="KW-0325">Glycoprotein</keyword>
<dbReference type="GO" id="GO:0016491">
    <property type="term" value="F:oxidoreductase activity"/>
    <property type="evidence" value="ECO:0007669"/>
    <property type="project" value="InterPro"/>
</dbReference>
<evidence type="ECO:0000256" key="5">
    <source>
        <dbReference type="ARBA" id="ARBA00022827"/>
    </source>
</evidence>
<dbReference type="AlphaFoldDB" id="A0AAP0HC89"/>
<dbReference type="Gene3D" id="3.30.465.10">
    <property type="match status" value="2"/>
</dbReference>
<dbReference type="EMBL" id="JBBNAF010000053">
    <property type="protein sequence ID" value="KAK9081464.1"/>
    <property type="molecule type" value="Genomic_DNA"/>
</dbReference>
<dbReference type="Gene3D" id="3.40.462.20">
    <property type="match status" value="2"/>
</dbReference>
<organism evidence="9 10">
    <name type="scientific">Stephania yunnanensis</name>
    <dbReference type="NCBI Taxonomy" id="152371"/>
    <lineage>
        <taxon>Eukaryota</taxon>
        <taxon>Viridiplantae</taxon>
        <taxon>Streptophyta</taxon>
        <taxon>Embryophyta</taxon>
        <taxon>Tracheophyta</taxon>
        <taxon>Spermatophyta</taxon>
        <taxon>Magnoliopsida</taxon>
        <taxon>Ranunculales</taxon>
        <taxon>Menispermaceae</taxon>
        <taxon>Menispermoideae</taxon>
        <taxon>Cissampelideae</taxon>
        <taxon>Stephania</taxon>
    </lineage>
</organism>
<keyword evidence="3" id="KW-0285">Flavoprotein</keyword>
<dbReference type="InterPro" id="IPR016166">
    <property type="entry name" value="FAD-bd_PCMH"/>
</dbReference>
<dbReference type="Gene3D" id="3.30.43.10">
    <property type="entry name" value="Uridine Diphospho-n-acetylenolpyruvylglucosamine Reductase, domain 2"/>
    <property type="match status" value="1"/>
</dbReference>
<accession>A0AAP0HC89</accession>
<comment type="cofactor">
    <cofactor evidence="1">
        <name>FAD</name>
        <dbReference type="ChEBI" id="CHEBI:57692"/>
    </cofactor>
</comment>
<dbReference type="InterPro" id="IPR036318">
    <property type="entry name" value="FAD-bd_PCMH-like_sf"/>
</dbReference>
<dbReference type="InterPro" id="IPR012951">
    <property type="entry name" value="BBE"/>
</dbReference>
<comment type="similarity">
    <text evidence="2">Belongs to the oxygen-dependent FAD-linked oxidoreductase family.</text>
</comment>
<evidence type="ECO:0000313" key="9">
    <source>
        <dbReference type="EMBL" id="KAK9081464.1"/>
    </source>
</evidence>
<evidence type="ECO:0000256" key="4">
    <source>
        <dbReference type="ARBA" id="ARBA00022729"/>
    </source>
</evidence>
<dbReference type="InterPro" id="IPR016167">
    <property type="entry name" value="FAD-bd_PCMH_sub1"/>
</dbReference>